<keyword evidence="4" id="KW-0732">Signal</keyword>
<dbReference type="STRING" id="871968.DESME_11995"/>
<protein>
    <submittedName>
        <fullName evidence="6">Molybdenum ABC transporter substrate-binding protein</fullName>
    </submittedName>
</protein>
<feature type="binding site" evidence="5">
    <location>
        <position position="203"/>
    </location>
    <ligand>
        <name>molybdate</name>
        <dbReference type="ChEBI" id="CHEBI:36264"/>
    </ligand>
</feature>
<gene>
    <name evidence="6" type="ORF">DESME_11995</name>
</gene>
<sequence>MKKSVVFLGLVMLSLSFTLLGCGIGTPNELSKSNTQVQSQEILVSAAASLKDSLTELEKMYTQKEPGVKLTFNFGGSGTLQKQIEQGAPADLFISAGTSQVDALNQKNLLIKDSVINLVGNDLVLVVGKDNTDVKSLQDLTKSSVEEISIGTPESVPAGKYAQESLTKLNLWDKLQPKLVLAKDVTQVLSYVETGNVEAGFVYKSDAQGSTQAKIALTVPADSHKAIVYPAGIVAATKNQQVAADFLKYLQSAEAQHVFEKYGFSILK</sequence>
<name>W0EA79_9FIRM</name>
<dbReference type="PROSITE" id="PS51257">
    <property type="entry name" value="PROKAR_LIPOPROTEIN"/>
    <property type="match status" value="1"/>
</dbReference>
<dbReference type="PIRSF" id="PIRSF004846">
    <property type="entry name" value="ModA"/>
    <property type="match status" value="1"/>
</dbReference>
<feature type="binding site" evidence="5">
    <location>
        <position position="185"/>
    </location>
    <ligand>
        <name>molybdate</name>
        <dbReference type="ChEBI" id="CHEBI:36264"/>
    </ligand>
</feature>
<dbReference type="GO" id="GO:0046872">
    <property type="term" value="F:metal ion binding"/>
    <property type="evidence" value="ECO:0007669"/>
    <property type="project" value="UniProtKB-KW"/>
</dbReference>
<evidence type="ECO:0000313" key="7">
    <source>
        <dbReference type="Proteomes" id="UP000010847"/>
    </source>
</evidence>
<evidence type="ECO:0000256" key="5">
    <source>
        <dbReference type="PIRSR" id="PIRSR004846-1"/>
    </source>
</evidence>
<dbReference type="EMBL" id="CP007032">
    <property type="protein sequence ID" value="AHF07652.1"/>
    <property type="molecule type" value="Genomic_DNA"/>
</dbReference>
<accession>W0EA79</accession>
<dbReference type="PANTHER" id="PTHR30632">
    <property type="entry name" value="MOLYBDATE-BINDING PERIPLASMIC PROTEIN"/>
    <property type="match status" value="1"/>
</dbReference>
<dbReference type="CDD" id="cd13537">
    <property type="entry name" value="PBP2_YvgL_like"/>
    <property type="match status" value="1"/>
</dbReference>
<evidence type="ECO:0000256" key="3">
    <source>
        <dbReference type="ARBA" id="ARBA00022723"/>
    </source>
</evidence>
<dbReference type="KEGG" id="dmt:DESME_11995"/>
<keyword evidence="2 5" id="KW-0500">Molybdenum</keyword>
<comment type="similarity">
    <text evidence="1">Belongs to the bacterial solute-binding protein ModA family.</text>
</comment>
<dbReference type="GO" id="GO:0030973">
    <property type="term" value="F:molybdate ion binding"/>
    <property type="evidence" value="ECO:0007669"/>
    <property type="project" value="UniProtKB-ARBA"/>
</dbReference>
<proteinExistence type="inferred from homology"/>
<evidence type="ECO:0000256" key="1">
    <source>
        <dbReference type="ARBA" id="ARBA00009175"/>
    </source>
</evidence>
<keyword evidence="3 5" id="KW-0479">Metal-binding</keyword>
<dbReference type="Proteomes" id="UP000010847">
    <property type="component" value="Chromosome"/>
</dbReference>
<dbReference type="NCBIfam" id="TIGR01256">
    <property type="entry name" value="modA"/>
    <property type="match status" value="1"/>
</dbReference>
<dbReference type="PANTHER" id="PTHR30632:SF0">
    <property type="entry name" value="SULFATE-BINDING PROTEIN"/>
    <property type="match status" value="1"/>
</dbReference>
<dbReference type="Pfam" id="PF13531">
    <property type="entry name" value="SBP_bac_11"/>
    <property type="match status" value="1"/>
</dbReference>
<evidence type="ECO:0000256" key="2">
    <source>
        <dbReference type="ARBA" id="ARBA00022505"/>
    </source>
</evidence>
<dbReference type="AlphaFoldDB" id="W0EA79"/>
<keyword evidence="7" id="KW-1185">Reference proteome</keyword>
<feature type="binding site" evidence="5">
    <location>
        <position position="158"/>
    </location>
    <ligand>
        <name>molybdate</name>
        <dbReference type="ChEBI" id="CHEBI:36264"/>
    </ligand>
</feature>
<feature type="binding site" evidence="5">
    <location>
        <position position="77"/>
    </location>
    <ligand>
        <name>molybdate</name>
        <dbReference type="ChEBI" id="CHEBI:36264"/>
    </ligand>
</feature>
<dbReference type="eggNOG" id="COG0725">
    <property type="taxonomic scope" value="Bacteria"/>
</dbReference>
<dbReference type="RefSeq" id="WP_006716576.1">
    <property type="nucleotide sequence ID" value="NZ_CP007032.1"/>
</dbReference>
<dbReference type="GO" id="GO:1901359">
    <property type="term" value="F:tungstate binding"/>
    <property type="evidence" value="ECO:0007669"/>
    <property type="project" value="UniProtKB-ARBA"/>
</dbReference>
<dbReference type="InterPro" id="IPR041879">
    <property type="entry name" value="YvgL-like_PBP2"/>
</dbReference>
<dbReference type="SUPFAM" id="SSF53850">
    <property type="entry name" value="Periplasmic binding protein-like II"/>
    <property type="match status" value="1"/>
</dbReference>
<dbReference type="HOGENOM" id="CLU_065520_3_1_9"/>
<evidence type="ECO:0000256" key="4">
    <source>
        <dbReference type="ARBA" id="ARBA00022729"/>
    </source>
</evidence>
<organism evidence="6 7">
    <name type="scientific">Desulfitobacterium metallireducens DSM 15288</name>
    <dbReference type="NCBI Taxonomy" id="871968"/>
    <lineage>
        <taxon>Bacteria</taxon>
        <taxon>Bacillati</taxon>
        <taxon>Bacillota</taxon>
        <taxon>Clostridia</taxon>
        <taxon>Eubacteriales</taxon>
        <taxon>Desulfitobacteriaceae</taxon>
        <taxon>Desulfitobacterium</taxon>
    </lineage>
</organism>
<evidence type="ECO:0000313" key="6">
    <source>
        <dbReference type="EMBL" id="AHF07652.1"/>
    </source>
</evidence>
<reference evidence="6 7" key="1">
    <citation type="submission" date="2013-12" db="EMBL/GenBank/DDBJ databases">
        <authorList>
            <consortium name="DOE Joint Genome Institute"/>
            <person name="Smidt H."/>
            <person name="Huntemann M."/>
            <person name="Han J."/>
            <person name="Chen A."/>
            <person name="Kyrpides N."/>
            <person name="Mavromatis K."/>
            <person name="Markowitz V."/>
            <person name="Palaniappan K."/>
            <person name="Ivanova N."/>
            <person name="Schaumberg A."/>
            <person name="Pati A."/>
            <person name="Liolios K."/>
            <person name="Nordberg H.P."/>
            <person name="Cantor M.N."/>
            <person name="Hua S.X."/>
            <person name="Woyke T."/>
        </authorList>
    </citation>
    <scope>NUCLEOTIDE SEQUENCE [LARGE SCALE GENOMIC DNA]</scope>
    <source>
        <strain evidence="7">DSM 15288</strain>
    </source>
</reference>
<dbReference type="FunFam" id="3.40.190.10:FF:000035">
    <property type="entry name" value="Molybdate ABC transporter substrate-binding protein"/>
    <property type="match status" value="1"/>
</dbReference>
<dbReference type="InterPro" id="IPR005950">
    <property type="entry name" value="ModA"/>
</dbReference>
<dbReference type="Gene3D" id="3.40.190.10">
    <property type="entry name" value="Periplasmic binding protein-like II"/>
    <property type="match status" value="2"/>
</dbReference>
<dbReference type="InterPro" id="IPR050682">
    <property type="entry name" value="ModA/WtpA"/>
</dbReference>
<feature type="binding site" evidence="5">
    <location>
        <position position="49"/>
    </location>
    <ligand>
        <name>molybdate</name>
        <dbReference type="ChEBI" id="CHEBI:36264"/>
    </ligand>
</feature>
<dbReference type="GO" id="GO:0015689">
    <property type="term" value="P:molybdate ion transport"/>
    <property type="evidence" value="ECO:0007669"/>
    <property type="project" value="InterPro"/>
</dbReference>